<accession>A0ABR5SF91</accession>
<dbReference type="InterPro" id="IPR052026">
    <property type="entry name" value="ExeA_AAA_ATPase_DNA-bind"/>
</dbReference>
<feature type="region of interest" description="Disordered" evidence="1">
    <location>
        <begin position="376"/>
        <end position="403"/>
    </location>
</feature>
<organism evidence="3 4">
    <name type="scientific">Candidatus Magnetominusculus xianensis</name>
    <dbReference type="NCBI Taxonomy" id="1748249"/>
    <lineage>
        <taxon>Bacteria</taxon>
        <taxon>Pseudomonadati</taxon>
        <taxon>Nitrospirota</taxon>
        <taxon>Nitrospiria</taxon>
        <taxon>Nitrospirales</taxon>
        <taxon>Nitrospiraceae</taxon>
        <taxon>Candidatus Magnetominusculus</taxon>
    </lineage>
</organism>
<dbReference type="Proteomes" id="UP000060487">
    <property type="component" value="Unassembled WGS sequence"/>
</dbReference>
<dbReference type="PANTHER" id="PTHR35894:SF1">
    <property type="entry name" value="PHOSPHORIBULOKINASE _ URIDINE KINASE FAMILY"/>
    <property type="match status" value="1"/>
</dbReference>
<gene>
    <name evidence="3" type="ORF">ASN18_3219</name>
</gene>
<dbReference type="InterPro" id="IPR049945">
    <property type="entry name" value="AAA_22"/>
</dbReference>
<feature type="domain" description="ORC1/DEAH AAA+ ATPase" evidence="2">
    <location>
        <begin position="42"/>
        <end position="179"/>
    </location>
</feature>
<dbReference type="Pfam" id="PF13401">
    <property type="entry name" value="AAA_22"/>
    <property type="match status" value="1"/>
</dbReference>
<evidence type="ECO:0000259" key="2">
    <source>
        <dbReference type="Pfam" id="PF13401"/>
    </source>
</evidence>
<evidence type="ECO:0000313" key="4">
    <source>
        <dbReference type="Proteomes" id="UP000060487"/>
    </source>
</evidence>
<keyword evidence="4" id="KW-1185">Reference proteome</keyword>
<dbReference type="RefSeq" id="WP_085053820.1">
    <property type="nucleotide sequence ID" value="NZ_LNQR01000129.1"/>
</dbReference>
<dbReference type="PANTHER" id="PTHR35894">
    <property type="entry name" value="GENERAL SECRETION PATHWAY PROTEIN A-RELATED"/>
    <property type="match status" value="1"/>
</dbReference>
<dbReference type="Gene3D" id="3.40.50.300">
    <property type="entry name" value="P-loop containing nucleotide triphosphate hydrolases"/>
    <property type="match status" value="1"/>
</dbReference>
<protein>
    <submittedName>
        <fullName evidence="3">Type II secretory pathway protein ExeA</fullName>
    </submittedName>
</protein>
<comment type="caution">
    <text evidence="3">The sequence shown here is derived from an EMBL/GenBank/DDBJ whole genome shotgun (WGS) entry which is preliminary data.</text>
</comment>
<dbReference type="EMBL" id="LNQR01000129">
    <property type="protein sequence ID" value="KWT75619.1"/>
    <property type="molecule type" value="Genomic_DNA"/>
</dbReference>
<dbReference type="InterPro" id="IPR027417">
    <property type="entry name" value="P-loop_NTPase"/>
</dbReference>
<sequence length="572" mass="63970">MDYFKLLNLKKEPFSNSPDLEFFYPTQMHVECLQKLEMALRFKRGLNVILGDVGTGKTTLCRQLIMRFDGEQDKSTTEIHLIMDPSFKNAEEFLIAIERIFGIYTGEPKSELHYKEEVKRYLYAKGVDEGKIVVLVIDEGQKIPAFCLEILREFLNYETGKHKLLQIVIFAQNEFNEMLQGQKNLQNRVNLCYQLRPLSFVETYQLIKYRIENASNDRNRKSLFSIPGMYAVYLETKGYPRTINMLCHHVLVGLIVKNKKKAGWGMVRFCAEMNLPGKSSVNHKGNHKGRMLALTSLLIILVVSVVTYDIVNLRKYIGNPGLLGEVAAVSAPVIDNSKKEPQNTALSTVPNTANVMSTAVANERLETVVVANDIQSSEPSVPSVADKPESPKTPETNVSAVSDAPVSTDKIPDVLGVLTVPAGDTVINLLYNVYGYYNNAMIDAFMKINPGVKDANVIAMGQRVLFPAVKQMNKLPEHHGKIFVQIASTKSIDQVYKMYSSYPKDQPPVSIVPTWNKTEGLVFALLLKSSFADVNAAQTSLKTIPASVAANTKLIDKWDKNTVFFRKIGEGA</sequence>
<dbReference type="SUPFAM" id="SSF52540">
    <property type="entry name" value="P-loop containing nucleoside triphosphate hydrolases"/>
    <property type="match status" value="1"/>
</dbReference>
<name>A0ABR5SF91_9BACT</name>
<evidence type="ECO:0000256" key="1">
    <source>
        <dbReference type="SAM" id="MobiDB-lite"/>
    </source>
</evidence>
<proteinExistence type="predicted"/>
<reference evidence="3 4" key="1">
    <citation type="submission" date="2015-11" db="EMBL/GenBank/DDBJ databases">
        <authorList>
            <person name="Lin W."/>
        </authorList>
    </citation>
    <scope>NUCLEOTIDE SEQUENCE [LARGE SCALE GENOMIC DNA]</scope>
    <source>
        <strain evidence="3 4">HCH-1</strain>
    </source>
</reference>
<evidence type="ECO:0000313" key="3">
    <source>
        <dbReference type="EMBL" id="KWT75619.1"/>
    </source>
</evidence>